<dbReference type="PROSITE" id="PS50112">
    <property type="entry name" value="PAS"/>
    <property type="match status" value="3"/>
</dbReference>
<dbReference type="PANTHER" id="PTHR43065:SF46">
    <property type="entry name" value="C4-DICARBOXYLATE TRANSPORT SENSOR PROTEIN DCTB"/>
    <property type="match status" value="1"/>
</dbReference>
<dbReference type="InterPro" id="IPR000700">
    <property type="entry name" value="PAS-assoc_C"/>
</dbReference>
<feature type="modified residue" description="4-aspartylphosphate" evidence="9">
    <location>
        <position position="756"/>
    </location>
</feature>
<keyword evidence="4" id="KW-0808">Transferase</keyword>
<keyword evidence="6" id="KW-0418">Kinase</keyword>
<dbReference type="Pfam" id="PF13426">
    <property type="entry name" value="PAS_9"/>
    <property type="match status" value="1"/>
</dbReference>
<evidence type="ECO:0000259" key="11">
    <source>
        <dbReference type="PROSITE" id="PS50109"/>
    </source>
</evidence>
<dbReference type="PROSITE" id="PS50113">
    <property type="entry name" value="PAC"/>
    <property type="match status" value="2"/>
</dbReference>
<comment type="caution">
    <text evidence="15">The sequence shown here is derived from an EMBL/GenBank/DDBJ whole genome shotgun (WGS) entry which is preliminary data.</text>
</comment>
<dbReference type="NCBIfam" id="TIGR00229">
    <property type="entry name" value="sensory_box"/>
    <property type="match status" value="3"/>
</dbReference>
<dbReference type="InterPro" id="IPR001610">
    <property type="entry name" value="PAC"/>
</dbReference>
<dbReference type="CDD" id="cd00082">
    <property type="entry name" value="HisKA"/>
    <property type="match status" value="1"/>
</dbReference>
<dbReference type="InterPro" id="IPR013767">
    <property type="entry name" value="PAS_fold"/>
</dbReference>
<keyword evidence="3 9" id="KW-0597">Phosphoprotein</keyword>
<feature type="domain" description="Histidine kinase" evidence="11">
    <location>
        <begin position="461"/>
        <end position="686"/>
    </location>
</feature>
<dbReference type="InterPro" id="IPR011006">
    <property type="entry name" value="CheY-like_superfamily"/>
</dbReference>
<dbReference type="InterPro" id="IPR035965">
    <property type="entry name" value="PAS-like_dom_sf"/>
</dbReference>
<sequence>MLDPVEIFGVMTSLQQLLNQWKIQLKQVNRQMYQASDEIERRIEKCTAELSQTKVLLQREMENCKQLEAQITFQTYILSKVNDAVIVFDSQNRITSWNQAAEKLYEYKAEEVLGLKLEEVNRYCSSKAEDEQAAYNPLAARGIWQGENIHYKKNGEEIYVESSIGLLTDDNGADRGFLAVVRDVTERKQGEQQCQQLLAQEEAARMDAEAAKSKIFNILDRIADGFLALDCEWRFTYVNRQAAKILHRTQEQLVGKNVWEEFPNAITLAFYREYHRAVTQQVTVEFEEFYPPLNTWFEVHAYPTRDGLSVYFQDITKRKGAEHKINQQANLLDIATDAILVCNLEHQILFWNKSAERLYGWQAGEVVDKNANKLLYKETSPQLEEAILTVLEHGSWQGELSQVPKDCKNIIVQSRWTLVRDRMGQPQSILIVNTDITEKKQLEAQFFRAQRLESLGTLASGIAHDFNNILTPILIIAQLLSHKCFAFDEENRELLKTVEDSSKRGADLVKQILSFAHGTEGKRVHLQVRHLLKEMKRILESTFPKSIEINIDVLTQNLWTIRVDPTQLHQVLLNLCVNARDAMPNGGTLSLLAENVFVDENYARMNLDAKVGSFVAIAISDTGCGIPPEIQERIFEPFFTTKEKSQGTGLGLSTVLGIVKNHGGFVNVHSKLGEGSQFKVYLPASDTQVTQEVCDIRMPTGNGELILIVDDEENIREATKSSLENYNYKILTANDAIGAFSLYTLHKQDISLVLMDIQMPLMDGLNAIRILEKINPSVKIIAISGISHNQKLLEAHSIGVKAFVSKPYMIQELLDTIKCVLSMP</sequence>
<dbReference type="SMART" id="SM00387">
    <property type="entry name" value="HATPase_c"/>
    <property type="match status" value="1"/>
</dbReference>
<dbReference type="SMART" id="SM00091">
    <property type="entry name" value="PAS"/>
    <property type="match status" value="3"/>
</dbReference>
<dbReference type="PRINTS" id="PR00344">
    <property type="entry name" value="BCTRLSENSOR"/>
</dbReference>
<feature type="domain" description="PAS" evidence="13">
    <location>
        <begin position="77"/>
        <end position="114"/>
    </location>
</feature>
<dbReference type="SUPFAM" id="SSF55874">
    <property type="entry name" value="ATPase domain of HSP90 chaperone/DNA topoisomerase II/histidine kinase"/>
    <property type="match status" value="1"/>
</dbReference>
<dbReference type="SMART" id="SM00448">
    <property type="entry name" value="REC"/>
    <property type="match status" value="1"/>
</dbReference>
<dbReference type="EMBL" id="JBFQGM010000006">
    <property type="protein sequence ID" value="MFL9462355.1"/>
    <property type="molecule type" value="Genomic_DNA"/>
</dbReference>
<proteinExistence type="predicted"/>
<dbReference type="InterPro" id="IPR001789">
    <property type="entry name" value="Sig_transdc_resp-reg_receiver"/>
</dbReference>
<dbReference type="Pfam" id="PF02518">
    <property type="entry name" value="HATPase_c"/>
    <property type="match status" value="1"/>
</dbReference>
<dbReference type="SUPFAM" id="SSF55785">
    <property type="entry name" value="PYP-like sensor domain (PAS domain)"/>
    <property type="match status" value="3"/>
</dbReference>
<evidence type="ECO:0000256" key="1">
    <source>
        <dbReference type="ARBA" id="ARBA00000085"/>
    </source>
</evidence>
<dbReference type="Pfam" id="PF00512">
    <property type="entry name" value="HisKA"/>
    <property type="match status" value="1"/>
</dbReference>
<feature type="domain" description="PAC" evidence="14">
    <location>
        <begin position="396"/>
        <end position="448"/>
    </location>
</feature>
<dbReference type="InterPro" id="IPR004358">
    <property type="entry name" value="Sig_transdc_His_kin-like_C"/>
</dbReference>
<dbReference type="Pfam" id="PF00989">
    <property type="entry name" value="PAS"/>
    <property type="match status" value="1"/>
</dbReference>
<feature type="domain" description="PAC" evidence="14">
    <location>
        <begin position="144"/>
        <end position="196"/>
    </location>
</feature>
<evidence type="ECO:0000259" key="14">
    <source>
        <dbReference type="PROSITE" id="PS50113"/>
    </source>
</evidence>
<dbReference type="SMART" id="SM00388">
    <property type="entry name" value="HisKA"/>
    <property type="match status" value="1"/>
</dbReference>
<dbReference type="InterPro" id="IPR003661">
    <property type="entry name" value="HisK_dim/P_dom"/>
</dbReference>
<evidence type="ECO:0000256" key="4">
    <source>
        <dbReference type="ARBA" id="ARBA00022679"/>
    </source>
</evidence>
<evidence type="ECO:0000256" key="8">
    <source>
        <dbReference type="ARBA" id="ARBA00023012"/>
    </source>
</evidence>
<dbReference type="PANTHER" id="PTHR43065">
    <property type="entry name" value="SENSOR HISTIDINE KINASE"/>
    <property type="match status" value="1"/>
</dbReference>
<dbReference type="Proteomes" id="UP001628874">
    <property type="component" value="Unassembled WGS sequence"/>
</dbReference>
<comment type="catalytic activity">
    <reaction evidence="1">
        <text>ATP + protein L-histidine = ADP + protein N-phospho-L-histidine.</text>
        <dbReference type="EC" id="2.7.13.3"/>
    </reaction>
</comment>
<dbReference type="PROSITE" id="PS50109">
    <property type="entry name" value="HIS_KIN"/>
    <property type="match status" value="1"/>
</dbReference>
<dbReference type="InterPro" id="IPR013656">
    <property type="entry name" value="PAS_4"/>
</dbReference>
<dbReference type="CDD" id="cd00130">
    <property type="entry name" value="PAS"/>
    <property type="match status" value="3"/>
</dbReference>
<feature type="domain" description="Response regulatory" evidence="12">
    <location>
        <begin position="705"/>
        <end position="821"/>
    </location>
</feature>
<dbReference type="SMART" id="SM00086">
    <property type="entry name" value="PAC"/>
    <property type="match status" value="2"/>
</dbReference>
<dbReference type="Pfam" id="PF00072">
    <property type="entry name" value="Response_reg"/>
    <property type="match status" value="1"/>
</dbReference>
<name>A0ABW8WMT8_9CYAN</name>
<keyword evidence="7" id="KW-0067">ATP-binding</keyword>
<dbReference type="CDD" id="cd00156">
    <property type="entry name" value="REC"/>
    <property type="match status" value="1"/>
</dbReference>
<evidence type="ECO:0000313" key="16">
    <source>
        <dbReference type="Proteomes" id="UP001628874"/>
    </source>
</evidence>
<evidence type="ECO:0000256" key="9">
    <source>
        <dbReference type="PROSITE-ProRule" id="PRU00169"/>
    </source>
</evidence>
<dbReference type="Gene3D" id="3.30.450.20">
    <property type="entry name" value="PAS domain"/>
    <property type="match status" value="3"/>
</dbReference>
<feature type="domain" description="PAS" evidence="13">
    <location>
        <begin position="324"/>
        <end position="394"/>
    </location>
</feature>
<evidence type="ECO:0000259" key="13">
    <source>
        <dbReference type="PROSITE" id="PS50112"/>
    </source>
</evidence>
<dbReference type="InterPro" id="IPR005467">
    <property type="entry name" value="His_kinase_dom"/>
</dbReference>
<dbReference type="InterPro" id="IPR003594">
    <property type="entry name" value="HATPase_dom"/>
</dbReference>
<gene>
    <name evidence="15" type="ORF">AB0759_17195</name>
</gene>
<evidence type="ECO:0000256" key="5">
    <source>
        <dbReference type="ARBA" id="ARBA00022741"/>
    </source>
</evidence>
<dbReference type="InterPro" id="IPR036097">
    <property type="entry name" value="HisK_dim/P_sf"/>
</dbReference>
<evidence type="ECO:0000256" key="6">
    <source>
        <dbReference type="ARBA" id="ARBA00022777"/>
    </source>
</evidence>
<dbReference type="SUPFAM" id="SSF47384">
    <property type="entry name" value="Homodimeric domain of signal transducing histidine kinase"/>
    <property type="match status" value="1"/>
</dbReference>
<evidence type="ECO:0000313" key="15">
    <source>
        <dbReference type="EMBL" id="MFL9462355.1"/>
    </source>
</evidence>
<dbReference type="PROSITE" id="PS50110">
    <property type="entry name" value="RESPONSE_REGULATORY"/>
    <property type="match status" value="1"/>
</dbReference>
<evidence type="ECO:0000256" key="3">
    <source>
        <dbReference type="ARBA" id="ARBA00022553"/>
    </source>
</evidence>
<dbReference type="InterPro" id="IPR000014">
    <property type="entry name" value="PAS"/>
</dbReference>
<evidence type="ECO:0000259" key="12">
    <source>
        <dbReference type="PROSITE" id="PS50110"/>
    </source>
</evidence>
<protein>
    <recommendedName>
        <fullName evidence="2">histidine kinase</fullName>
        <ecNumber evidence="2">2.7.13.3</ecNumber>
    </recommendedName>
</protein>
<reference evidence="15 16" key="1">
    <citation type="submission" date="2024-07" db="EMBL/GenBank/DDBJ databases">
        <authorList>
            <person name="Tripathy S."/>
        </authorList>
    </citation>
    <scope>NUCLEOTIDE SEQUENCE [LARGE SCALE GENOMIC DNA]</scope>
    <source>
        <strain evidence="15 16">VB-61278_2</strain>
    </source>
</reference>
<dbReference type="Gene3D" id="3.40.50.2300">
    <property type="match status" value="1"/>
</dbReference>
<evidence type="ECO:0000256" key="7">
    <source>
        <dbReference type="ARBA" id="ARBA00022840"/>
    </source>
</evidence>
<dbReference type="Gene3D" id="1.10.287.130">
    <property type="match status" value="1"/>
</dbReference>
<dbReference type="SUPFAM" id="SSF52172">
    <property type="entry name" value="CheY-like"/>
    <property type="match status" value="1"/>
</dbReference>
<keyword evidence="8" id="KW-0902">Two-component regulatory system</keyword>
<feature type="domain" description="PAS" evidence="13">
    <location>
        <begin position="211"/>
        <end position="262"/>
    </location>
</feature>
<evidence type="ECO:0000256" key="2">
    <source>
        <dbReference type="ARBA" id="ARBA00012438"/>
    </source>
</evidence>
<accession>A0ABW8WMT8</accession>
<dbReference type="InterPro" id="IPR036890">
    <property type="entry name" value="HATPase_C_sf"/>
</dbReference>
<keyword evidence="16" id="KW-1185">Reference proteome</keyword>
<evidence type="ECO:0000256" key="10">
    <source>
        <dbReference type="SAM" id="Coils"/>
    </source>
</evidence>
<organism evidence="15 16">
    <name type="scientific">Scytonema tolypothrichoides VB-61278_2</name>
    <dbReference type="NCBI Taxonomy" id="3232314"/>
    <lineage>
        <taxon>Bacteria</taxon>
        <taxon>Bacillati</taxon>
        <taxon>Cyanobacteriota</taxon>
        <taxon>Cyanophyceae</taxon>
        <taxon>Nostocales</taxon>
        <taxon>Scytonemataceae</taxon>
        <taxon>Scytonema</taxon>
    </lineage>
</organism>
<dbReference type="EC" id="2.7.13.3" evidence="2"/>
<dbReference type="Gene3D" id="3.30.565.10">
    <property type="entry name" value="Histidine kinase-like ATPase, C-terminal domain"/>
    <property type="match status" value="1"/>
</dbReference>
<keyword evidence="10" id="KW-0175">Coiled coil</keyword>
<feature type="coiled-coil region" evidence="10">
    <location>
        <begin position="11"/>
        <end position="70"/>
    </location>
</feature>
<keyword evidence="5" id="KW-0547">Nucleotide-binding</keyword>
<dbReference type="Pfam" id="PF08448">
    <property type="entry name" value="PAS_4"/>
    <property type="match status" value="1"/>
</dbReference>